<proteinExistence type="predicted"/>
<evidence type="ECO:0000313" key="3">
    <source>
        <dbReference type="Proteomes" id="UP000007350"/>
    </source>
</evidence>
<dbReference type="InterPro" id="IPR046341">
    <property type="entry name" value="SET_dom_sf"/>
</dbReference>
<evidence type="ECO:0000313" key="2">
    <source>
        <dbReference type="EMBL" id="EKF32551.1"/>
    </source>
</evidence>
<dbReference type="AlphaFoldDB" id="K2NCH1"/>
<dbReference type="EMBL" id="AHKC01009773">
    <property type="protein sequence ID" value="EKF32551.1"/>
    <property type="molecule type" value="Genomic_DNA"/>
</dbReference>
<name>K2NCH1_TRYCR</name>
<dbReference type="OrthoDB" id="438641at2759"/>
<sequence length="941" mass="104145">MEDASCLVLRWEKRLEGARGDSENSVNAGQTRGLGQQQQAQTQAAVAEAVAEAASVGMALLNLLLQMDQKEGEMADDSKDAQEGTETARPYQRLTQLLVEVVLAILDSCVQWTGIKNAVQAVCCELRAASSREKGQEDLAEKLCDWWEHEEVAEQAWRWCEAHLTLLPADEASWRYGASHGVATPTDWWWRPDAMTSANSNSLRETTATAARLLFQEVYAGVSQQCLAETPRAELAAAKELLHNLFTSSASFFFHRIAVSRGVLQRLFTMKATALLHQAHLLTCLAFLKNTAQPRYTEKSRKTSGEGSGHELLWVSRECLHLAWNNLISSITAVQVATIHFGASCGGLRRQVRQALFGVKEIASETDGTFPSCENFFYVHPSVEPSENACRVTHGVGFVATGTISEGSVMLQERSLLFHSTPDRTAAKTEMQNNEMSTVTGAAIELLRRGGMTFISDAVTSQVVESLQSGALFGEPTKAGEMWNALHLLAVMQPAESNSMRTEDSFARDIAELVRCWTERAIPFRPVEEFRIELEGAPGEGKALYPFASFINHSCSPNALFIFSEEEGACCSSGGGVLRVVALCDIEPGEEITVSYLSSLLLSRELKRERNGFYCCCAFCLSHGALLEGVVCPMCQQLVYDEHNEKEEESSGAVDVVSSVRANNTAKGRVKPYAHLPDCAYAGDSSYKDLVEPMTTGFKKILDNIHCELLGKTVTEAVHEDVNCMQDGVGATETEKYKEEDDDDDKKYAQRAQKAVRQLMDLDTLASGLPSTHHYRLQARMECLATSLNAIMTPNDATRLVQLCEKLLEDLEVLLPRNYPLLTGIRLHYALARSRYLIATTDISDPAADERPEGCCGSVREQAEMMRLPFMRDAVIRECVVRSFQEHYVYTGWRFAEANEEEILQSFLRRYEAELFACGVEELSHFNMLSLMFDAAEGGSG</sequence>
<dbReference type="SUPFAM" id="SSF82199">
    <property type="entry name" value="SET domain"/>
    <property type="match status" value="1"/>
</dbReference>
<protein>
    <recommendedName>
        <fullName evidence="1">SET domain-containing protein</fullName>
    </recommendedName>
</protein>
<gene>
    <name evidence="2" type="ORF">MOQ_003596</name>
</gene>
<dbReference type="Pfam" id="PF00856">
    <property type="entry name" value="SET"/>
    <property type="match status" value="1"/>
</dbReference>
<dbReference type="PANTHER" id="PTHR47332:SF4">
    <property type="entry name" value="SET DOMAIN-CONTAINING PROTEIN 5"/>
    <property type="match status" value="1"/>
</dbReference>
<dbReference type="PANTHER" id="PTHR47332">
    <property type="entry name" value="SET DOMAIN-CONTAINING PROTEIN 5"/>
    <property type="match status" value="1"/>
</dbReference>
<dbReference type="InterPro" id="IPR001214">
    <property type="entry name" value="SET_dom"/>
</dbReference>
<keyword evidence="3" id="KW-1185">Reference proteome</keyword>
<reference evidence="2 3" key="1">
    <citation type="journal article" date="2012" name="BMC Genomics">
        <title>Comparative genomic analysis of human infective Trypanosoma cruzi lineages with the bat-restricted subspecies T. cruzi marinkellei.</title>
        <authorList>
            <person name="Franzen O."/>
            <person name="Talavera-Lopez C."/>
            <person name="Ochaya S."/>
            <person name="Butler C.E."/>
            <person name="Messenger L.A."/>
            <person name="Lewis M.D."/>
            <person name="Llewellyn M.S."/>
            <person name="Marinkelle C.J."/>
            <person name="Tyler K.M."/>
            <person name="Miles M.A."/>
            <person name="Andersson B."/>
        </authorList>
    </citation>
    <scope>NUCLEOTIDE SEQUENCE [LARGE SCALE GENOMIC DNA]</scope>
    <source>
        <strain evidence="2 3">B7</strain>
    </source>
</reference>
<dbReference type="Proteomes" id="UP000007350">
    <property type="component" value="Unassembled WGS sequence"/>
</dbReference>
<evidence type="ECO:0000259" key="1">
    <source>
        <dbReference type="PROSITE" id="PS50280"/>
    </source>
</evidence>
<comment type="caution">
    <text evidence="2">The sequence shown here is derived from an EMBL/GenBank/DDBJ whole genome shotgun (WGS) entry which is preliminary data.</text>
</comment>
<dbReference type="InterPro" id="IPR053185">
    <property type="entry name" value="SET_domain_protein"/>
</dbReference>
<feature type="domain" description="SET" evidence="1">
    <location>
        <begin position="381"/>
        <end position="597"/>
    </location>
</feature>
<dbReference type="Gene3D" id="2.170.270.10">
    <property type="entry name" value="SET domain"/>
    <property type="match status" value="1"/>
</dbReference>
<accession>K2NCH1</accession>
<dbReference type="CDD" id="cd20071">
    <property type="entry name" value="SET_SMYD"/>
    <property type="match status" value="1"/>
</dbReference>
<organism evidence="2 3">
    <name type="scientific">Trypanosoma cruzi marinkellei</name>
    <dbReference type="NCBI Taxonomy" id="85056"/>
    <lineage>
        <taxon>Eukaryota</taxon>
        <taxon>Discoba</taxon>
        <taxon>Euglenozoa</taxon>
        <taxon>Kinetoplastea</taxon>
        <taxon>Metakinetoplastina</taxon>
        <taxon>Trypanosomatida</taxon>
        <taxon>Trypanosomatidae</taxon>
        <taxon>Trypanosoma</taxon>
        <taxon>Schizotrypanum</taxon>
    </lineage>
</organism>
<dbReference type="PROSITE" id="PS50280">
    <property type="entry name" value="SET"/>
    <property type="match status" value="1"/>
</dbReference>